<evidence type="ECO:0000313" key="4">
    <source>
        <dbReference type="EMBL" id="SDF93629.1"/>
    </source>
</evidence>
<evidence type="ECO:0000313" key="5">
    <source>
        <dbReference type="Proteomes" id="UP000198614"/>
    </source>
</evidence>
<dbReference type="InterPro" id="IPR051164">
    <property type="entry name" value="NmrA-like_oxidored"/>
</dbReference>
<keyword evidence="2" id="KW-0521">NADP</keyword>
<accession>A0A1G7Q6R6</accession>
<name>A0A1G7Q6R6_9ACTN</name>
<dbReference type="AlphaFoldDB" id="A0A1G7Q6R6"/>
<evidence type="ECO:0000256" key="2">
    <source>
        <dbReference type="ARBA" id="ARBA00022857"/>
    </source>
</evidence>
<dbReference type="Gene3D" id="3.90.25.10">
    <property type="entry name" value="UDP-galactose 4-epimerase, domain 1"/>
    <property type="match status" value="1"/>
</dbReference>
<dbReference type="Gene3D" id="3.40.50.720">
    <property type="entry name" value="NAD(P)-binding Rossmann-like Domain"/>
    <property type="match status" value="1"/>
</dbReference>
<dbReference type="PANTHER" id="PTHR42748:SF7">
    <property type="entry name" value="NMRA LIKE REDOX SENSOR 1-RELATED"/>
    <property type="match status" value="1"/>
</dbReference>
<dbReference type="InterPro" id="IPR008030">
    <property type="entry name" value="NmrA-like"/>
</dbReference>
<gene>
    <name evidence="4" type="ORF">SAMN05216260_112122</name>
</gene>
<dbReference type="PANTHER" id="PTHR42748">
    <property type="entry name" value="NITROGEN METABOLITE REPRESSION PROTEIN NMRA FAMILY MEMBER"/>
    <property type="match status" value="1"/>
</dbReference>
<evidence type="ECO:0000259" key="3">
    <source>
        <dbReference type="Pfam" id="PF05368"/>
    </source>
</evidence>
<dbReference type="Proteomes" id="UP000198614">
    <property type="component" value="Unassembled WGS sequence"/>
</dbReference>
<dbReference type="EMBL" id="FNAX01000012">
    <property type="protein sequence ID" value="SDF93629.1"/>
    <property type="molecule type" value="Genomic_DNA"/>
</dbReference>
<dbReference type="SUPFAM" id="SSF51735">
    <property type="entry name" value="NAD(P)-binding Rossmann-fold domains"/>
    <property type="match status" value="1"/>
</dbReference>
<dbReference type="OrthoDB" id="319724at2"/>
<dbReference type="InterPro" id="IPR036291">
    <property type="entry name" value="NAD(P)-bd_dom_sf"/>
</dbReference>
<reference evidence="4 5" key="1">
    <citation type="submission" date="2016-10" db="EMBL/GenBank/DDBJ databases">
        <authorList>
            <person name="de Groot N.N."/>
        </authorList>
    </citation>
    <scope>NUCLEOTIDE SEQUENCE [LARGE SCALE GENOMIC DNA]</scope>
    <source>
        <strain evidence="4 5">CGMCC 4.1859</strain>
    </source>
</reference>
<feature type="domain" description="NmrA-like" evidence="3">
    <location>
        <begin position="12"/>
        <end position="253"/>
    </location>
</feature>
<protein>
    <submittedName>
        <fullName evidence="4">Uncharacterized conserved protein YbjT, contains NAD(P)-binding and DUF2867 domains</fullName>
    </submittedName>
</protein>
<organism evidence="4 5">
    <name type="scientific">Streptomyces griseoaurantiacus</name>
    <dbReference type="NCBI Taxonomy" id="68213"/>
    <lineage>
        <taxon>Bacteria</taxon>
        <taxon>Bacillati</taxon>
        <taxon>Actinomycetota</taxon>
        <taxon>Actinomycetes</taxon>
        <taxon>Kitasatosporales</taxon>
        <taxon>Streptomycetaceae</taxon>
        <taxon>Streptomyces</taxon>
        <taxon>Streptomyces aurantiacus group</taxon>
    </lineage>
</organism>
<comment type="similarity">
    <text evidence="1">Belongs to the NmrA-type oxidoreductase family.</text>
</comment>
<sequence>MTTSSTPAPAPVLVTGATGHQGGATARALRASGVPVRALVRDARTDRARAVEALGAELVTGDLYDRDSLIAAAEGARAVFSVQLPDIGGRGFEGELAQAVNLIEAARTAEVPQFVQTTTSGTGQHGTWVKGRWAFLADYYATKTEIQDRVREAGFAHWTLLKPCYSMENFLPSERDVFPHGLEGGLVSLLRPATRLALVALDDIGSAAAAAIAEPERFDGVELELAGDRRTMAEIADILSRVCGTELTAPDMTEEEAVAAGMSLAGHGQASLNDHPQPADPAYARALGLPTTDFETWARTRFPVAA</sequence>
<dbReference type="Pfam" id="PF05368">
    <property type="entry name" value="NmrA"/>
    <property type="match status" value="1"/>
</dbReference>
<proteinExistence type="inferred from homology"/>
<evidence type="ECO:0000256" key="1">
    <source>
        <dbReference type="ARBA" id="ARBA00006328"/>
    </source>
</evidence>